<dbReference type="Proteomes" id="UP001607302">
    <property type="component" value="Unassembled WGS sequence"/>
</dbReference>
<dbReference type="AlphaFoldDB" id="A0ABD2AEV5"/>
<dbReference type="EMBL" id="JAUDFV010000151">
    <property type="protein sequence ID" value="KAL2719143.1"/>
    <property type="molecule type" value="Genomic_DNA"/>
</dbReference>
<comment type="caution">
    <text evidence="1">The sequence shown here is derived from an EMBL/GenBank/DDBJ whole genome shotgun (WGS) entry which is preliminary data.</text>
</comment>
<protein>
    <submittedName>
        <fullName evidence="1">Uncharacterized protein</fullName>
    </submittedName>
</protein>
<sequence length="92" mass="10653">ENYEKRCYEDDRKGLLELIKERYSSSSSRIIKITSDDHHSYDHLLTIPETRYEKDCYITNTTTVVAIAVTITTTNFVWLPLARSIHGSLESV</sequence>
<evidence type="ECO:0000313" key="1">
    <source>
        <dbReference type="EMBL" id="KAL2719143.1"/>
    </source>
</evidence>
<reference evidence="1 2" key="1">
    <citation type="journal article" date="2024" name="Ann. Entomol. Soc. Am.">
        <title>Genomic analyses of the southern and eastern yellowjacket wasps (Hymenoptera: Vespidae) reveal evolutionary signatures of social life.</title>
        <authorList>
            <person name="Catto M.A."/>
            <person name="Caine P.B."/>
            <person name="Orr S.E."/>
            <person name="Hunt B.G."/>
            <person name="Goodisman M.A.D."/>
        </authorList>
    </citation>
    <scope>NUCLEOTIDE SEQUENCE [LARGE SCALE GENOMIC DNA]</scope>
    <source>
        <strain evidence="1">233</strain>
        <tissue evidence="1">Head and thorax</tissue>
    </source>
</reference>
<feature type="non-terminal residue" evidence="1">
    <location>
        <position position="1"/>
    </location>
</feature>
<gene>
    <name evidence="1" type="ORF">V1478_011562</name>
</gene>
<accession>A0ABD2AEV5</accession>
<proteinExistence type="predicted"/>
<name>A0ABD2AEV5_VESSQ</name>
<organism evidence="1 2">
    <name type="scientific">Vespula squamosa</name>
    <name type="common">Southern yellow jacket</name>
    <name type="synonym">Wasp</name>
    <dbReference type="NCBI Taxonomy" id="30214"/>
    <lineage>
        <taxon>Eukaryota</taxon>
        <taxon>Metazoa</taxon>
        <taxon>Ecdysozoa</taxon>
        <taxon>Arthropoda</taxon>
        <taxon>Hexapoda</taxon>
        <taxon>Insecta</taxon>
        <taxon>Pterygota</taxon>
        <taxon>Neoptera</taxon>
        <taxon>Endopterygota</taxon>
        <taxon>Hymenoptera</taxon>
        <taxon>Apocrita</taxon>
        <taxon>Aculeata</taxon>
        <taxon>Vespoidea</taxon>
        <taxon>Vespidae</taxon>
        <taxon>Vespinae</taxon>
        <taxon>Vespula</taxon>
    </lineage>
</organism>
<keyword evidence="2" id="KW-1185">Reference proteome</keyword>
<evidence type="ECO:0000313" key="2">
    <source>
        <dbReference type="Proteomes" id="UP001607302"/>
    </source>
</evidence>